<name>A0A9N9H852_9GLOM</name>
<protein>
    <submittedName>
        <fullName evidence="1">11005_t:CDS:1</fullName>
    </submittedName>
</protein>
<accession>A0A9N9H852</accession>
<proteinExistence type="predicted"/>
<keyword evidence="2" id="KW-1185">Reference proteome</keyword>
<evidence type="ECO:0000313" key="2">
    <source>
        <dbReference type="Proteomes" id="UP000789508"/>
    </source>
</evidence>
<dbReference type="AlphaFoldDB" id="A0A9N9H852"/>
<comment type="caution">
    <text evidence="1">The sequence shown here is derived from an EMBL/GenBank/DDBJ whole genome shotgun (WGS) entry which is preliminary data.</text>
</comment>
<gene>
    <name evidence="1" type="ORF">ALEPTO_LOCUS10166</name>
</gene>
<reference evidence="1" key="1">
    <citation type="submission" date="2021-06" db="EMBL/GenBank/DDBJ databases">
        <authorList>
            <person name="Kallberg Y."/>
            <person name="Tangrot J."/>
            <person name="Rosling A."/>
        </authorList>
    </citation>
    <scope>NUCLEOTIDE SEQUENCE</scope>
    <source>
        <strain evidence="1">FL130A</strain>
    </source>
</reference>
<organism evidence="1 2">
    <name type="scientific">Ambispora leptoticha</name>
    <dbReference type="NCBI Taxonomy" id="144679"/>
    <lineage>
        <taxon>Eukaryota</taxon>
        <taxon>Fungi</taxon>
        <taxon>Fungi incertae sedis</taxon>
        <taxon>Mucoromycota</taxon>
        <taxon>Glomeromycotina</taxon>
        <taxon>Glomeromycetes</taxon>
        <taxon>Archaeosporales</taxon>
        <taxon>Ambisporaceae</taxon>
        <taxon>Ambispora</taxon>
    </lineage>
</organism>
<feature type="non-terminal residue" evidence="1">
    <location>
        <position position="1"/>
    </location>
</feature>
<dbReference type="EMBL" id="CAJVPS010010139">
    <property type="protein sequence ID" value="CAG8655808.1"/>
    <property type="molecule type" value="Genomic_DNA"/>
</dbReference>
<evidence type="ECO:0000313" key="1">
    <source>
        <dbReference type="EMBL" id="CAG8655808.1"/>
    </source>
</evidence>
<sequence length="45" mass="5059">GITIEMPYEALLNEKLELTSKIINHDLPSAFALPLGYLPNDFNNQ</sequence>
<dbReference type="Proteomes" id="UP000789508">
    <property type="component" value="Unassembled WGS sequence"/>
</dbReference>